<dbReference type="RefSeq" id="WP_013292156.1">
    <property type="nucleotide sequence ID" value="NC_014394.1"/>
</dbReference>
<sequence length="364" mass="37603" precursor="true">MSSKHLPLRQSGFTLVELMVGMTIGLLVAVIILQVLSVFEAQKRTTTGTADAQTNGSIALFNIGRELQQGGYPLVPITNPALKCTAVTVGGIADTISRLSPVTLTDGTSDSLTVRYGDSLMGGVPTQTAALPAGSLSTAAPARDVTVLNNFGCSTSSDVILISSGSNCALSSGFATSGTTSTITFADATDADTLTTAAIIAAPPGVTNIACLGSWHEVSYRVNAGNLERQDGIASAFVANVAGIVNIQAQYGISATANSNQVIQWVDPSGGTWAAPTTANRNLIKAIRIAVVARNAKMEAGNVSSACSSTTASSPTGLCAWAGNAVSPAPAIDLSADANWRRYRYRVFETILPLRNMIWSKDTL</sequence>
<dbReference type="HOGENOM" id="CLU_059334_0_0_4"/>
<keyword evidence="1" id="KW-0812">Transmembrane</keyword>
<evidence type="ECO:0008006" key="4">
    <source>
        <dbReference type="Google" id="ProtNLM"/>
    </source>
</evidence>
<dbReference type="KEGG" id="gca:Galf_0168"/>
<dbReference type="NCBIfam" id="TIGR02532">
    <property type="entry name" value="IV_pilin_GFxxxE"/>
    <property type="match status" value="1"/>
</dbReference>
<proteinExistence type="predicted"/>
<dbReference type="OrthoDB" id="8533459at2"/>
<accession>D9SIF6</accession>
<keyword evidence="1" id="KW-0472">Membrane</keyword>
<dbReference type="STRING" id="395494.Galf_0168"/>
<dbReference type="PROSITE" id="PS00409">
    <property type="entry name" value="PROKAR_NTER_METHYL"/>
    <property type="match status" value="1"/>
</dbReference>
<dbReference type="Pfam" id="PF07963">
    <property type="entry name" value="N_methyl"/>
    <property type="match status" value="1"/>
</dbReference>
<dbReference type="eggNOG" id="COG4966">
    <property type="taxonomic scope" value="Bacteria"/>
</dbReference>
<name>D9SIF6_GALCS</name>
<evidence type="ECO:0000313" key="2">
    <source>
        <dbReference type="EMBL" id="ADL54213.1"/>
    </source>
</evidence>
<dbReference type="AlphaFoldDB" id="D9SIF6"/>
<keyword evidence="3" id="KW-1185">Reference proteome</keyword>
<dbReference type="EMBL" id="CP002159">
    <property type="protein sequence ID" value="ADL54213.1"/>
    <property type="molecule type" value="Genomic_DNA"/>
</dbReference>
<evidence type="ECO:0000313" key="3">
    <source>
        <dbReference type="Proteomes" id="UP000001235"/>
    </source>
</evidence>
<dbReference type="Pfam" id="PF16074">
    <property type="entry name" value="PilW"/>
    <property type="match status" value="1"/>
</dbReference>
<dbReference type="Proteomes" id="UP000001235">
    <property type="component" value="Chromosome"/>
</dbReference>
<evidence type="ECO:0000256" key="1">
    <source>
        <dbReference type="SAM" id="Phobius"/>
    </source>
</evidence>
<dbReference type="InterPro" id="IPR032092">
    <property type="entry name" value="PilW"/>
</dbReference>
<protein>
    <recommendedName>
        <fullName evidence="4">Type IV pilus assembly protein PilW</fullName>
    </recommendedName>
</protein>
<dbReference type="GO" id="GO:0043683">
    <property type="term" value="P:type IV pilus assembly"/>
    <property type="evidence" value="ECO:0007669"/>
    <property type="project" value="InterPro"/>
</dbReference>
<reference evidence="2 3" key="1">
    <citation type="submission" date="2010-08" db="EMBL/GenBank/DDBJ databases">
        <title>Complete sequence of Gallionella capsiferriformans ES-2.</title>
        <authorList>
            <consortium name="US DOE Joint Genome Institute"/>
            <person name="Lucas S."/>
            <person name="Copeland A."/>
            <person name="Lapidus A."/>
            <person name="Cheng J.-F."/>
            <person name="Bruce D."/>
            <person name="Goodwin L."/>
            <person name="Pitluck S."/>
            <person name="Chertkov O."/>
            <person name="Davenport K.W."/>
            <person name="Detter J.C."/>
            <person name="Han C."/>
            <person name="Tapia R."/>
            <person name="Land M."/>
            <person name="Hauser L."/>
            <person name="Chang Y.-J."/>
            <person name="Jeffries C."/>
            <person name="Kyrpides N."/>
            <person name="Ivanova N."/>
            <person name="Mikhailova N."/>
            <person name="Shelobolina E.S."/>
            <person name="Picardal F."/>
            <person name="Roden E."/>
            <person name="Emerson D."/>
            <person name="Woyke T."/>
        </authorList>
    </citation>
    <scope>NUCLEOTIDE SEQUENCE [LARGE SCALE GENOMIC DNA]</scope>
    <source>
        <strain evidence="2 3">ES-2</strain>
    </source>
</reference>
<dbReference type="InterPro" id="IPR012902">
    <property type="entry name" value="N_methyl_site"/>
</dbReference>
<feature type="transmembrane region" description="Helical" evidence="1">
    <location>
        <begin position="12"/>
        <end position="36"/>
    </location>
</feature>
<keyword evidence="1" id="KW-1133">Transmembrane helix</keyword>
<gene>
    <name evidence="2" type="ordered locus">Galf_0168</name>
</gene>
<organism evidence="2 3">
    <name type="scientific">Gallionella capsiferriformans (strain ES-2)</name>
    <name type="common">Gallionella ferruginea capsiferriformans (strain ES-2)</name>
    <dbReference type="NCBI Taxonomy" id="395494"/>
    <lineage>
        <taxon>Bacteria</taxon>
        <taxon>Pseudomonadati</taxon>
        <taxon>Pseudomonadota</taxon>
        <taxon>Betaproteobacteria</taxon>
        <taxon>Nitrosomonadales</taxon>
        <taxon>Gallionellaceae</taxon>
        <taxon>Gallionella</taxon>
    </lineage>
</organism>